<dbReference type="Pfam" id="PF12706">
    <property type="entry name" value="Lactamase_B_2"/>
    <property type="match status" value="1"/>
</dbReference>
<protein>
    <submittedName>
        <fullName evidence="2">Pyrroloquinoline quinone biosynthesis protein PqqB</fullName>
    </submittedName>
</protein>
<dbReference type="Gene3D" id="3.60.15.10">
    <property type="entry name" value="Ribonuclease Z/Hydroxyacylglutathione hydrolase-like"/>
    <property type="match status" value="1"/>
</dbReference>
<organism evidence="2 3">
    <name type="scientific">Nemorincola caseinilytica</name>
    <dbReference type="NCBI Taxonomy" id="2054315"/>
    <lineage>
        <taxon>Bacteria</taxon>
        <taxon>Pseudomonadati</taxon>
        <taxon>Bacteroidota</taxon>
        <taxon>Chitinophagia</taxon>
        <taxon>Chitinophagales</taxon>
        <taxon>Chitinophagaceae</taxon>
        <taxon>Nemorincola</taxon>
    </lineage>
</organism>
<gene>
    <name evidence="2" type="primary">pqqB</name>
    <name evidence="2" type="ORF">GCM10023093_04980</name>
</gene>
<evidence type="ECO:0000313" key="2">
    <source>
        <dbReference type="EMBL" id="GAA4461043.1"/>
    </source>
</evidence>
<reference evidence="3" key="1">
    <citation type="journal article" date="2019" name="Int. J. Syst. Evol. Microbiol.">
        <title>The Global Catalogue of Microorganisms (GCM) 10K type strain sequencing project: providing services to taxonomists for standard genome sequencing and annotation.</title>
        <authorList>
            <consortium name="The Broad Institute Genomics Platform"/>
            <consortium name="The Broad Institute Genome Sequencing Center for Infectious Disease"/>
            <person name="Wu L."/>
            <person name="Ma J."/>
        </authorList>
    </citation>
    <scope>NUCLEOTIDE SEQUENCE [LARGE SCALE GENOMIC DNA]</scope>
    <source>
        <strain evidence="3">JCM 32105</strain>
    </source>
</reference>
<dbReference type="SUPFAM" id="SSF56281">
    <property type="entry name" value="Metallo-hydrolase/oxidoreductase"/>
    <property type="match status" value="1"/>
</dbReference>
<feature type="domain" description="Metallo-beta-lactamase" evidence="1">
    <location>
        <begin position="58"/>
        <end position="258"/>
    </location>
</feature>
<comment type="caution">
    <text evidence="2">The sequence shown here is derived from an EMBL/GenBank/DDBJ whole genome shotgun (WGS) entry which is preliminary data.</text>
</comment>
<evidence type="ECO:0000259" key="1">
    <source>
        <dbReference type="Pfam" id="PF12706"/>
    </source>
</evidence>
<sequence>MLLAHSARAQIYVLGVAQDGGYPHAGCIKKCCADAWASKDKRRYVTSLAYADSASGKWWLLEATPDIAAQLQYFSELTRGRYKYLPDGIFVTHAHIGHYTGLMQLGREVMNTRDMPVYVMPRMRQYLTDNGPWSQLVRLGNIKLVDIAQVMDSADMAGKKKAAYDLAPGVGVYAFRVPHRDEYSETVGLGVCTREKNYIFIPDIDKWEKWQTDIRNVATAADVVLIDGTFYRDGELPGRSMSEVPHPFVQETIKLFTEGMPYRARGKVHFIHFNHTNPLLWDTAEQQKVMKAGFRLAEQGEKL</sequence>
<dbReference type="Proteomes" id="UP001500067">
    <property type="component" value="Unassembled WGS sequence"/>
</dbReference>
<proteinExistence type="predicted"/>
<dbReference type="EMBL" id="BAABFA010000005">
    <property type="protein sequence ID" value="GAA4461043.1"/>
    <property type="molecule type" value="Genomic_DNA"/>
</dbReference>
<name>A0ABP8N8G9_9BACT</name>
<dbReference type="InterPro" id="IPR036866">
    <property type="entry name" value="RibonucZ/Hydroxyglut_hydro"/>
</dbReference>
<accession>A0ABP8N8G9</accession>
<evidence type="ECO:0000313" key="3">
    <source>
        <dbReference type="Proteomes" id="UP001500067"/>
    </source>
</evidence>
<dbReference type="InterPro" id="IPR001279">
    <property type="entry name" value="Metallo-B-lactamas"/>
</dbReference>
<keyword evidence="3" id="KW-1185">Reference proteome</keyword>